<dbReference type="Gene3D" id="2.60.120.330">
    <property type="entry name" value="B-lactam Antibiotic, Isopenicillin N Synthase, Chain"/>
    <property type="match status" value="1"/>
</dbReference>
<keyword evidence="4 11" id="KW-0560">Oxidoreductase</keyword>
<gene>
    <name evidence="13" type="ORF">Acr_01g0004460</name>
</gene>
<keyword evidence="2 11" id="KW-0479">Metal-binding</keyword>
<protein>
    <recommendedName>
        <fullName evidence="10">gibberellin 2beta-dioxygenase</fullName>
        <ecNumber evidence="10">1.14.11.13</ecNumber>
    </recommendedName>
</protein>
<dbReference type="GO" id="GO:0045543">
    <property type="term" value="F:gibberellin 2-beta-dioxygenase activity"/>
    <property type="evidence" value="ECO:0007669"/>
    <property type="project" value="UniProtKB-EC"/>
</dbReference>
<evidence type="ECO:0000259" key="12">
    <source>
        <dbReference type="PROSITE" id="PS51471"/>
    </source>
</evidence>
<evidence type="ECO:0000256" key="5">
    <source>
        <dbReference type="ARBA" id="ARBA00023004"/>
    </source>
</evidence>
<comment type="pathway">
    <text evidence="6">Plant hormone biosynthesis; gibberellin biosynthesis.</text>
</comment>
<feature type="domain" description="Fe2OG dioxygenase" evidence="12">
    <location>
        <begin position="164"/>
        <end position="288"/>
    </location>
</feature>
<name>A0A7J0E4Q0_9ERIC</name>
<keyword evidence="14" id="KW-1185">Reference proteome</keyword>
<evidence type="ECO:0000256" key="11">
    <source>
        <dbReference type="RuleBase" id="RU003682"/>
    </source>
</evidence>
<dbReference type="InterPro" id="IPR050231">
    <property type="entry name" value="Iron_ascorbate_oxido_reductase"/>
</dbReference>
<dbReference type="EC" id="1.14.11.13" evidence="10"/>
<reference evidence="13 14" key="1">
    <citation type="submission" date="2019-07" db="EMBL/GenBank/DDBJ databases">
        <title>De Novo Assembly of kiwifruit Actinidia rufa.</title>
        <authorList>
            <person name="Sugita-Konishi S."/>
            <person name="Sato K."/>
            <person name="Mori E."/>
            <person name="Abe Y."/>
            <person name="Kisaki G."/>
            <person name="Hamano K."/>
            <person name="Suezawa K."/>
            <person name="Otani M."/>
            <person name="Fukuda T."/>
            <person name="Manabe T."/>
            <person name="Gomi K."/>
            <person name="Tabuchi M."/>
            <person name="Akimitsu K."/>
            <person name="Kataoka I."/>
        </authorList>
    </citation>
    <scope>NUCLEOTIDE SEQUENCE [LARGE SCALE GENOMIC DNA]</scope>
    <source>
        <strain evidence="14">cv. Fuchu</strain>
    </source>
</reference>
<comment type="similarity">
    <text evidence="9">Belongs to the iron/ascorbate-dependent oxidoreductase family. GA2OX subfamily.</text>
</comment>
<proteinExistence type="inferred from homology"/>
<evidence type="ECO:0000256" key="6">
    <source>
        <dbReference type="ARBA" id="ARBA00037909"/>
    </source>
</evidence>
<dbReference type="Pfam" id="PF14226">
    <property type="entry name" value="DIOX_N"/>
    <property type="match status" value="1"/>
</dbReference>
<keyword evidence="5 11" id="KW-0408">Iron</keyword>
<dbReference type="Pfam" id="PF03171">
    <property type="entry name" value="2OG-FeII_Oxy"/>
    <property type="match status" value="1"/>
</dbReference>
<comment type="function">
    <text evidence="8">Catalyzes the 2-beta-hydroxylation of several biologically active gibberellins, leading to the homeostatic regulation of their endogenous level. Catabolism of gibberellins (GAs) plays a central role in plant development. Converts GA9/GA20 to GA51/GA29 and GA4/GA1 to GA34/GA8.</text>
</comment>
<dbReference type="InterPro" id="IPR044861">
    <property type="entry name" value="IPNS-like_FE2OG_OXY"/>
</dbReference>
<evidence type="ECO:0000313" key="14">
    <source>
        <dbReference type="Proteomes" id="UP000585474"/>
    </source>
</evidence>
<dbReference type="OrthoDB" id="288590at2759"/>
<dbReference type="PROSITE" id="PS51471">
    <property type="entry name" value="FE2OG_OXY"/>
    <property type="match status" value="1"/>
</dbReference>
<accession>A0A7J0E4Q0</accession>
<comment type="catalytic activity">
    <reaction evidence="7">
        <text>gibberellin A1 + 2-oxoglutarate + O2 = gibberellin A8 + succinate + CO2</text>
        <dbReference type="Rhea" id="RHEA:15005"/>
        <dbReference type="ChEBI" id="CHEBI:15379"/>
        <dbReference type="ChEBI" id="CHEBI:16526"/>
        <dbReference type="ChEBI" id="CHEBI:16810"/>
        <dbReference type="ChEBI" id="CHEBI:30031"/>
        <dbReference type="ChEBI" id="CHEBI:58524"/>
        <dbReference type="ChEBI" id="CHEBI:58594"/>
        <dbReference type="EC" id="1.14.11.13"/>
    </reaction>
</comment>
<dbReference type="InterPro" id="IPR026992">
    <property type="entry name" value="DIOX_N"/>
</dbReference>
<evidence type="ECO:0000256" key="1">
    <source>
        <dbReference type="ARBA" id="ARBA00004972"/>
    </source>
</evidence>
<dbReference type="AlphaFoldDB" id="A0A7J0E4Q0"/>
<dbReference type="GO" id="GO:0046872">
    <property type="term" value="F:metal ion binding"/>
    <property type="evidence" value="ECO:0007669"/>
    <property type="project" value="UniProtKB-KW"/>
</dbReference>
<evidence type="ECO:0000313" key="13">
    <source>
        <dbReference type="EMBL" id="GFY80637.1"/>
    </source>
</evidence>
<evidence type="ECO:0000256" key="7">
    <source>
        <dbReference type="ARBA" id="ARBA00052204"/>
    </source>
</evidence>
<evidence type="ECO:0000256" key="9">
    <source>
        <dbReference type="ARBA" id="ARBA00061282"/>
    </source>
</evidence>
<comment type="pathway">
    <text evidence="1">Hormone biosynthesis.</text>
</comment>
<dbReference type="PANTHER" id="PTHR47990">
    <property type="entry name" value="2-OXOGLUTARATE (2OG) AND FE(II)-DEPENDENT OXYGENASE SUPERFAMILY PROTEIN-RELATED"/>
    <property type="match status" value="1"/>
</dbReference>
<sequence>MVVLSQPALDQFSLIQTCQYSTSFFNNIPSIDLSSPNAKALTVKACQGFGFFKVTNHGVPLEFMANLESEAIEFFNLPQCDKDKALGYGNRRIGPNGDVGWVEYLFLSASPELIHQKSPESFRNVPNDYLSSVKRVASEVLELIAQGLGIEPRNAFSHLLKDQKSDSLFRINHYPPCLEPLQQLITGENVIGFGEHTDPQLISVLRSNNISGLELCLMSGSRGSSSSGDSSKGGDGTWVSVPPDKDSLFISVGDCLQVMTNGRFKSVRHRVSANNLNSRISMIYFGGPPLNTKIAPLPQLMEEGEESLYQEFTWEDYKKSAYNSKLGDNRLGFFEKSSGQCFGPTISLSGD</sequence>
<evidence type="ECO:0000256" key="10">
    <source>
        <dbReference type="ARBA" id="ARBA00066708"/>
    </source>
</evidence>
<evidence type="ECO:0000256" key="3">
    <source>
        <dbReference type="ARBA" id="ARBA00022964"/>
    </source>
</evidence>
<evidence type="ECO:0000256" key="8">
    <source>
        <dbReference type="ARBA" id="ARBA00055835"/>
    </source>
</evidence>
<dbReference type="EMBL" id="BJWL01000001">
    <property type="protein sequence ID" value="GFY80637.1"/>
    <property type="molecule type" value="Genomic_DNA"/>
</dbReference>
<dbReference type="InterPro" id="IPR005123">
    <property type="entry name" value="Oxoglu/Fe-dep_dioxygenase_dom"/>
</dbReference>
<dbReference type="SUPFAM" id="SSF51197">
    <property type="entry name" value="Clavaminate synthase-like"/>
    <property type="match status" value="1"/>
</dbReference>
<dbReference type="FunFam" id="2.60.120.330:FF:000014">
    <property type="entry name" value="Gibberellin 2-beta-dioxygenase 1"/>
    <property type="match status" value="1"/>
</dbReference>
<evidence type="ECO:0000256" key="4">
    <source>
        <dbReference type="ARBA" id="ARBA00023002"/>
    </source>
</evidence>
<organism evidence="13 14">
    <name type="scientific">Actinidia rufa</name>
    <dbReference type="NCBI Taxonomy" id="165716"/>
    <lineage>
        <taxon>Eukaryota</taxon>
        <taxon>Viridiplantae</taxon>
        <taxon>Streptophyta</taxon>
        <taxon>Embryophyta</taxon>
        <taxon>Tracheophyta</taxon>
        <taxon>Spermatophyta</taxon>
        <taxon>Magnoliopsida</taxon>
        <taxon>eudicotyledons</taxon>
        <taxon>Gunneridae</taxon>
        <taxon>Pentapetalae</taxon>
        <taxon>asterids</taxon>
        <taxon>Ericales</taxon>
        <taxon>Actinidiaceae</taxon>
        <taxon>Actinidia</taxon>
    </lineage>
</organism>
<dbReference type="InterPro" id="IPR027443">
    <property type="entry name" value="IPNS-like_sf"/>
</dbReference>
<keyword evidence="3" id="KW-0223">Dioxygenase</keyword>
<comment type="caution">
    <text evidence="13">The sequence shown here is derived from an EMBL/GenBank/DDBJ whole genome shotgun (WGS) entry which is preliminary data.</text>
</comment>
<dbReference type="Proteomes" id="UP000585474">
    <property type="component" value="Unassembled WGS sequence"/>
</dbReference>
<evidence type="ECO:0000256" key="2">
    <source>
        <dbReference type="ARBA" id="ARBA00022723"/>
    </source>
</evidence>